<dbReference type="InterPro" id="IPR007111">
    <property type="entry name" value="NACHT_NTPase"/>
</dbReference>
<accession>A0ABR4AWU8</accession>
<evidence type="ECO:0000256" key="2">
    <source>
        <dbReference type="PROSITE-ProRule" id="PRU00023"/>
    </source>
</evidence>
<sequence length="598" mass="67575">MVGEDSPQLLWLSGAPGIGKTMISSFLVEELAQLAERSSQVTLAYYFCDDKDERRRTATAILRGLLLQLLRQRPILFKHLQTDFDISRDRLFTDFHALWRIFDSIVRDPEAGKVYCLIDALDECEKESRLIFLTGLTKIFYSQQSKNTDVKFIVTSRRENDIEESLSAACPAIRDLQVDSGRVNEDLSKFIDVKVDELSTKKRYQPKQKERIKRALTEKAGGTFLYVSLVVQDLAKTKIFSLVSQKLQELPSDLNKVYDRILSQIDADCEEIAKLVLRWVAVARRPLTVDELAMARALSKGEWGKNTMPPEDLLDELKDGFKCCEPLVYVDTNNDTVNLVHQSAKDYLLGTYLQGKGGVSQYHIVTDWTNLLILRTCWTYLSLEEFKQGTVVIERDVDHKLRESSSWDLYDHCFFRYASQEWQKHALAASPALATDYEFRKDNLDRLPTLRDTWLLGAAAEGQEVVVQRLLENGAELESKDRNSQTPLSRAAWGGHEAIVKLLLSRDDVAADSRDIWGQTPLSRAAGGGYEAIVKLLLSRDDIAADSRDEYDRIPLSRAAGGGHEAIVKLLLSRDDVAADSRDKFGWTPLSRAAGGRA</sequence>
<evidence type="ECO:0000313" key="4">
    <source>
        <dbReference type="EMBL" id="KAL2047963.1"/>
    </source>
</evidence>
<dbReference type="PROSITE" id="PS50088">
    <property type="entry name" value="ANK_REPEAT"/>
    <property type="match status" value="1"/>
</dbReference>
<dbReference type="Gene3D" id="3.40.50.300">
    <property type="entry name" value="P-loop containing nucleotide triphosphate hydrolases"/>
    <property type="match status" value="1"/>
</dbReference>
<protein>
    <recommendedName>
        <fullName evidence="3">NACHT domain-containing protein</fullName>
    </recommendedName>
</protein>
<dbReference type="SUPFAM" id="SSF48403">
    <property type="entry name" value="Ankyrin repeat"/>
    <property type="match status" value="1"/>
</dbReference>
<dbReference type="EMBL" id="JBHFEH010000086">
    <property type="protein sequence ID" value="KAL2047963.1"/>
    <property type="molecule type" value="Genomic_DNA"/>
</dbReference>
<keyword evidence="1" id="KW-0677">Repeat</keyword>
<dbReference type="PANTHER" id="PTHR10039">
    <property type="entry name" value="AMELOGENIN"/>
    <property type="match status" value="1"/>
</dbReference>
<name>A0ABR4AWU8_9LECA</name>
<dbReference type="InterPro" id="IPR002110">
    <property type="entry name" value="Ankyrin_rpt"/>
</dbReference>
<dbReference type="InterPro" id="IPR027417">
    <property type="entry name" value="P-loop_NTPase"/>
</dbReference>
<dbReference type="PROSITE" id="PS50837">
    <property type="entry name" value="NACHT"/>
    <property type="match status" value="1"/>
</dbReference>
<dbReference type="Proteomes" id="UP001590951">
    <property type="component" value="Unassembled WGS sequence"/>
</dbReference>
<dbReference type="Gene3D" id="1.25.40.20">
    <property type="entry name" value="Ankyrin repeat-containing domain"/>
    <property type="match status" value="1"/>
</dbReference>
<dbReference type="InterPro" id="IPR036770">
    <property type="entry name" value="Ankyrin_rpt-contain_sf"/>
</dbReference>
<keyword evidence="2" id="KW-0040">ANK repeat</keyword>
<comment type="caution">
    <text evidence="4">The sequence shown here is derived from an EMBL/GenBank/DDBJ whole genome shotgun (WGS) entry which is preliminary data.</text>
</comment>
<evidence type="ECO:0000256" key="1">
    <source>
        <dbReference type="ARBA" id="ARBA00022737"/>
    </source>
</evidence>
<gene>
    <name evidence="4" type="ORF">ABVK25_011134</name>
</gene>
<dbReference type="Pfam" id="PF12796">
    <property type="entry name" value="Ank_2"/>
    <property type="match status" value="1"/>
</dbReference>
<dbReference type="InterPro" id="IPR056884">
    <property type="entry name" value="NPHP3-like_N"/>
</dbReference>
<proteinExistence type="predicted"/>
<feature type="domain" description="NACHT" evidence="3">
    <location>
        <begin position="8"/>
        <end position="169"/>
    </location>
</feature>
<evidence type="ECO:0000259" key="3">
    <source>
        <dbReference type="PROSITE" id="PS50837"/>
    </source>
</evidence>
<reference evidence="4 5" key="1">
    <citation type="submission" date="2024-09" db="EMBL/GenBank/DDBJ databases">
        <title>Rethinking Asexuality: The Enigmatic Case of Functional Sexual Genes in Lepraria (Stereocaulaceae).</title>
        <authorList>
            <person name="Doellman M."/>
            <person name="Sun Y."/>
            <person name="Barcenas-Pena A."/>
            <person name="Lumbsch H.T."/>
            <person name="Grewe F."/>
        </authorList>
    </citation>
    <scope>NUCLEOTIDE SEQUENCE [LARGE SCALE GENOMIC DNA]</scope>
    <source>
        <strain evidence="4 5">Grewe 0041</strain>
    </source>
</reference>
<dbReference type="InterPro" id="IPR054471">
    <property type="entry name" value="GPIID_WHD"/>
</dbReference>
<dbReference type="SUPFAM" id="SSF52540">
    <property type="entry name" value="P-loop containing nucleoside triphosphate hydrolases"/>
    <property type="match status" value="1"/>
</dbReference>
<feature type="repeat" description="ANK" evidence="2">
    <location>
        <begin position="450"/>
        <end position="482"/>
    </location>
</feature>
<evidence type="ECO:0000313" key="5">
    <source>
        <dbReference type="Proteomes" id="UP001590951"/>
    </source>
</evidence>
<dbReference type="Pfam" id="PF24883">
    <property type="entry name" value="NPHP3_N"/>
    <property type="match status" value="1"/>
</dbReference>
<dbReference type="Pfam" id="PF22939">
    <property type="entry name" value="WHD_GPIID"/>
    <property type="match status" value="1"/>
</dbReference>
<organism evidence="4 5">
    <name type="scientific">Lepraria finkii</name>
    <dbReference type="NCBI Taxonomy" id="1340010"/>
    <lineage>
        <taxon>Eukaryota</taxon>
        <taxon>Fungi</taxon>
        <taxon>Dikarya</taxon>
        <taxon>Ascomycota</taxon>
        <taxon>Pezizomycotina</taxon>
        <taxon>Lecanoromycetes</taxon>
        <taxon>OSLEUM clade</taxon>
        <taxon>Lecanoromycetidae</taxon>
        <taxon>Lecanorales</taxon>
        <taxon>Lecanorineae</taxon>
        <taxon>Stereocaulaceae</taxon>
        <taxon>Lepraria</taxon>
    </lineage>
</organism>
<dbReference type="SMART" id="SM00248">
    <property type="entry name" value="ANK"/>
    <property type="match status" value="4"/>
</dbReference>
<keyword evidence="5" id="KW-1185">Reference proteome</keyword>